<keyword evidence="1" id="KW-0812">Transmembrane</keyword>
<dbReference type="EMBL" id="CP032568">
    <property type="protein sequence ID" value="AYF77351.1"/>
    <property type="molecule type" value="Genomic_DNA"/>
</dbReference>
<dbReference type="Proteomes" id="UP000267164">
    <property type="component" value="Chromosome"/>
</dbReference>
<dbReference type="Pfam" id="PF07690">
    <property type="entry name" value="MFS_1"/>
    <property type="match status" value="1"/>
</dbReference>
<proteinExistence type="predicted"/>
<evidence type="ECO:0000313" key="2">
    <source>
        <dbReference type="EMBL" id="AYF77351.1"/>
    </source>
</evidence>
<protein>
    <submittedName>
        <fullName evidence="2">MFS transporter</fullName>
    </submittedName>
</protein>
<dbReference type="InterPro" id="IPR011701">
    <property type="entry name" value="MFS"/>
</dbReference>
<dbReference type="PANTHER" id="PTHR23528">
    <property type="match status" value="1"/>
</dbReference>
<dbReference type="PANTHER" id="PTHR23528:SF1">
    <property type="entry name" value="MAJOR FACILITATOR SUPERFAMILY (MFS) PROFILE DOMAIN-CONTAINING PROTEIN"/>
    <property type="match status" value="1"/>
</dbReference>
<dbReference type="Gene3D" id="1.20.1250.20">
    <property type="entry name" value="MFS general substrate transporter like domains"/>
    <property type="match status" value="1"/>
</dbReference>
<keyword evidence="1" id="KW-0472">Membrane</keyword>
<dbReference type="OrthoDB" id="7584869at2"/>
<keyword evidence="3" id="KW-1185">Reference proteome</keyword>
<reference evidence="2 3" key="1">
    <citation type="submission" date="2018-09" db="EMBL/GenBank/DDBJ databases">
        <title>Nocardia yunnanensis sp. nov., an actinomycete isolated from a soil sample.</title>
        <authorList>
            <person name="Zhang J."/>
        </authorList>
    </citation>
    <scope>NUCLEOTIDE SEQUENCE [LARGE SCALE GENOMIC DNA]</scope>
    <source>
        <strain evidence="2 3">CFHS0054</strain>
    </source>
</reference>
<feature type="transmembrane region" description="Helical" evidence="1">
    <location>
        <begin position="51"/>
        <end position="76"/>
    </location>
</feature>
<dbReference type="InterPro" id="IPR036259">
    <property type="entry name" value="MFS_trans_sf"/>
</dbReference>
<dbReference type="KEGG" id="nyu:D7D52_30005"/>
<dbReference type="SUPFAM" id="SSF103473">
    <property type="entry name" value="MFS general substrate transporter"/>
    <property type="match status" value="1"/>
</dbReference>
<dbReference type="GO" id="GO:0022857">
    <property type="term" value="F:transmembrane transporter activity"/>
    <property type="evidence" value="ECO:0007669"/>
    <property type="project" value="InterPro"/>
</dbReference>
<accession>A0A386ZIK1</accession>
<sequence>MFIPAILGAGLGLIFVAILREPDFAGQVRVKFDYGYFARNLYFNPKKAPDFAWYLISIFWASVGIGVVITFLVYFLQFELKLDENSLVSMVFKATLIINGTASVVSPLGGTLADRLGRRKPIVAAGALLASAGYAVMDAIVNSSGFLSGCVILSVSAMVCYSARRWHWRRRP</sequence>
<feature type="transmembrane region" description="Helical" evidence="1">
    <location>
        <begin position="146"/>
        <end position="163"/>
    </location>
</feature>
<dbReference type="AlphaFoldDB" id="A0A386ZIK1"/>
<evidence type="ECO:0000256" key="1">
    <source>
        <dbReference type="SAM" id="Phobius"/>
    </source>
</evidence>
<evidence type="ECO:0000313" key="3">
    <source>
        <dbReference type="Proteomes" id="UP000267164"/>
    </source>
</evidence>
<organism evidence="2 3">
    <name type="scientific">Nocardia yunnanensis</name>
    <dbReference type="NCBI Taxonomy" id="2382165"/>
    <lineage>
        <taxon>Bacteria</taxon>
        <taxon>Bacillati</taxon>
        <taxon>Actinomycetota</taxon>
        <taxon>Actinomycetes</taxon>
        <taxon>Mycobacteriales</taxon>
        <taxon>Nocardiaceae</taxon>
        <taxon>Nocardia</taxon>
    </lineage>
</organism>
<gene>
    <name evidence="2" type="ORF">D7D52_30005</name>
</gene>
<keyword evidence="1" id="KW-1133">Transmembrane helix</keyword>
<name>A0A386ZIK1_9NOCA</name>